<keyword evidence="3" id="KW-0695">RNA-directed DNA polymerase</keyword>
<reference evidence="3" key="1">
    <citation type="journal article" date="2022" name="Int. J. Mol. Sci.">
        <title>Draft Genome of Tanacetum Coccineum: Genomic Comparison of Closely Related Tanacetum-Family Plants.</title>
        <authorList>
            <person name="Yamashiro T."/>
            <person name="Shiraishi A."/>
            <person name="Nakayama K."/>
            <person name="Satake H."/>
        </authorList>
    </citation>
    <scope>NUCLEOTIDE SEQUENCE</scope>
</reference>
<feature type="region of interest" description="Disordered" evidence="1">
    <location>
        <begin position="282"/>
        <end position="301"/>
    </location>
</feature>
<evidence type="ECO:0000259" key="2">
    <source>
        <dbReference type="PROSITE" id="PS50994"/>
    </source>
</evidence>
<gene>
    <name evidence="3" type="ORF">Tco_1110669</name>
</gene>
<dbReference type="Proteomes" id="UP001151760">
    <property type="component" value="Unassembled WGS sequence"/>
</dbReference>
<dbReference type="Gene3D" id="3.30.420.10">
    <property type="entry name" value="Ribonuclease H-like superfamily/Ribonuclease H"/>
    <property type="match status" value="1"/>
</dbReference>
<feature type="domain" description="Integrase catalytic" evidence="2">
    <location>
        <begin position="186"/>
        <end position="290"/>
    </location>
</feature>
<evidence type="ECO:0000313" key="4">
    <source>
        <dbReference type="Proteomes" id="UP001151760"/>
    </source>
</evidence>
<evidence type="ECO:0000256" key="1">
    <source>
        <dbReference type="SAM" id="MobiDB-lite"/>
    </source>
</evidence>
<dbReference type="EMBL" id="BQNB010020852">
    <property type="protein sequence ID" value="GJU00331.1"/>
    <property type="molecule type" value="Genomic_DNA"/>
</dbReference>
<name>A0ABQ5IJW5_9ASTR</name>
<proteinExistence type="predicted"/>
<dbReference type="GO" id="GO:0003964">
    <property type="term" value="F:RNA-directed DNA polymerase activity"/>
    <property type="evidence" value="ECO:0007669"/>
    <property type="project" value="UniProtKB-KW"/>
</dbReference>
<dbReference type="SUPFAM" id="SSF53098">
    <property type="entry name" value="Ribonuclease H-like"/>
    <property type="match status" value="1"/>
</dbReference>
<evidence type="ECO:0000313" key="3">
    <source>
        <dbReference type="EMBL" id="GJU00331.1"/>
    </source>
</evidence>
<feature type="compositionally biased region" description="Basic and acidic residues" evidence="1">
    <location>
        <begin position="292"/>
        <end position="301"/>
    </location>
</feature>
<dbReference type="InterPro" id="IPR012337">
    <property type="entry name" value="RNaseH-like_sf"/>
</dbReference>
<dbReference type="InterPro" id="IPR001584">
    <property type="entry name" value="Integrase_cat-core"/>
</dbReference>
<comment type="caution">
    <text evidence="3">The sequence shown here is derived from an EMBL/GenBank/DDBJ whole genome shotgun (WGS) entry which is preliminary data.</text>
</comment>
<dbReference type="Pfam" id="PF00665">
    <property type="entry name" value="rve"/>
    <property type="match status" value="1"/>
</dbReference>
<dbReference type="InterPro" id="IPR050951">
    <property type="entry name" value="Retrovirus_Pol_polyprotein"/>
</dbReference>
<organism evidence="3 4">
    <name type="scientific">Tanacetum coccineum</name>
    <dbReference type="NCBI Taxonomy" id="301880"/>
    <lineage>
        <taxon>Eukaryota</taxon>
        <taxon>Viridiplantae</taxon>
        <taxon>Streptophyta</taxon>
        <taxon>Embryophyta</taxon>
        <taxon>Tracheophyta</taxon>
        <taxon>Spermatophyta</taxon>
        <taxon>Magnoliopsida</taxon>
        <taxon>eudicotyledons</taxon>
        <taxon>Gunneridae</taxon>
        <taxon>Pentapetalae</taxon>
        <taxon>asterids</taxon>
        <taxon>campanulids</taxon>
        <taxon>Asterales</taxon>
        <taxon>Asteraceae</taxon>
        <taxon>Asteroideae</taxon>
        <taxon>Anthemideae</taxon>
        <taxon>Anthemidinae</taxon>
        <taxon>Tanacetum</taxon>
    </lineage>
</organism>
<keyword evidence="4" id="KW-1185">Reference proteome</keyword>
<dbReference type="PANTHER" id="PTHR37984:SF5">
    <property type="entry name" value="PROTEIN NYNRIN-LIKE"/>
    <property type="match status" value="1"/>
</dbReference>
<protein>
    <submittedName>
        <fullName evidence="3">Reverse transcriptase domain-containing protein</fullName>
    </submittedName>
</protein>
<keyword evidence="3" id="KW-0548">Nucleotidyltransferase</keyword>
<dbReference type="PROSITE" id="PS50994">
    <property type="entry name" value="INTEGRASE"/>
    <property type="match status" value="1"/>
</dbReference>
<dbReference type="InterPro" id="IPR036397">
    <property type="entry name" value="RNaseH_sf"/>
</dbReference>
<accession>A0ABQ5IJW5</accession>
<sequence>MCRGSYALSWKPCQGDSLNLPDHRYKRRCCSPIPAKSDSLPHAHTQAFKVNHSASRLLILNFLIIKELQSQIKNSLLGKIVFRSKNKRADALSKLVSSFFAHLTKNVPVEVIPYKSIEIYANNTVEDGGGRRKGYSAPWLRCVGPNQAHYVLQEAHFGSCRAHAGARTIVQKAAMYCDATQHLEPMAILPIGNRPGWTFSGSPGRVKFLVVAIDYFTKWVEAAPLATITGKNILKFIWSNIVCRFGIPGVIISDNRKQFAENPFRDWCNELKIKQKFTSVAHPQENGQIENEATRQEGHKKLDPNWEGPYQIIEAKRPGTYVLKDLHGKLIPKHGT</sequence>
<dbReference type="PANTHER" id="PTHR37984">
    <property type="entry name" value="PROTEIN CBG26694"/>
    <property type="match status" value="1"/>
</dbReference>
<keyword evidence="3" id="KW-0808">Transferase</keyword>
<reference evidence="3" key="2">
    <citation type="submission" date="2022-01" db="EMBL/GenBank/DDBJ databases">
        <authorList>
            <person name="Yamashiro T."/>
            <person name="Shiraishi A."/>
            <person name="Satake H."/>
            <person name="Nakayama K."/>
        </authorList>
    </citation>
    <scope>NUCLEOTIDE SEQUENCE</scope>
</reference>